<sequence>MRARSPHSKDLKPQTEGARADQGGNPWLPKIPPPSTTPYSVRKKLPTPFIVTEETSMVAEGYTKRSCLSALSTSTPQSCVEEPIAATNPSTTVPSPPSVMPDLVTPNFPPLTEAAPGSFTDSSPPLSSFDASARRACIVSGSQPHTRTATVSPQRLHWRRLAHEILTVPGVAPCSPACHQ</sequence>
<protein>
    <submittedName>
        <fullName evidence="2">Uncharacterized protein</fullName>
    </submittedName>
</protein>
<gene>
    <name evidence="2" type="ORF">THITE_2127637</name>
</gene>
<evidence type="ECO:0000313" key="2">
    <source>
        <dbReference type="EMBL" id="AEO65444.1"/>
    </source>
</evidence>
<feature type="region of interest" description="Disordered" evidence="1">
    <location>
        <begin position="1"/>
        <end position="42"/>
    </location>
</feature>
<dbReference type="EMBL" id="CP003010">
    <property type="protein sequence ID" value="AEO65444.1"/>
    <property type="molecule type" value="Genomic_DNA"/>
</dbReference>
<proteinExistence type="predicted"/>
<dbReference type="GeneID" id="11520739"/>
<accession>G2QZ12</accession>
<keyword evidence="3" id="KW-1185">Reference proteome</keyword>
<dbReference type="HOGENOM" id="CLU_1497239_0_0_1"/>
<evidence type="ECO:0000256" key="1">
    <source>
        <dbReference type="SAM" id="MobiDB-lite"/>
    </source>
</evidence>
<dbReference type="KEGG" id="ttt:THITE_2127637"/>
<dbReference type="Proteomes" id="UP000008181">
    <property type="component" value="Chromosome 2"/>
</dbReference>
<evidence type="ECO:0000313" key="3">
    <source>
        <dbReference type="Proteomes" id="UP000008181"/>
    </source>
</evidence>
<organism evidence="2 3">
    <name type="scientific">Thermothielavioides terrestris (strain ATCC 38088 / NRRL 8126)</name>
    <name type="common">Thielavia terrestris</name>
    <dbReference type="NCBI Taxonomy" id="578455"/>
    <lineage>
        <taxon>Eukaryota</taxon>
        <taxon>Fungi</taxon>
        <taxon>Dikarya</taxon>
        <taxon>Ascomycota</taxon>
        <taxon>Pezizomycotina</taxon>
        <taxon>Sordariomycetes</taxon>
        <taxon>Sordariomycetidae</taxon>
        <taxon>Sordariales</taxon>
        <taxon>Chaetomiaceae</taxon>
        <taxon>Thermothielavioides</taxon>
        <taxon>Thermothielavioides terrestris</taxon>
    </lineage>
</organism>
<dbReference type="AlphaFoldDB" id="G2QZ12"/>
<reference evidence="2 3" key="1">
    <citation type="journal article" date="2011" name="Nat. Biotechnol.">
        <title>Comparative genomic analysis of the thermophilic biomass-degrading fungi Myceliophthora thermophila and Thielavia terrestris.</title>
        <authorList>
            <person name="Berka R.M."/>
            <person name="Grigoriev I.V."/>
            <person name="Otillar R."/>
            <person name="Salamov A."/>
            <person name="Grimwood J."/>
            <person name="Reid I."/>
            <person name="Ishmael N."/>
            <person name="John T."/>
            <person name="Darmond C."/>
            <person name="Moisan M.-C."/>
            <person name="Henrissat B."/>
            <person name="Coutinho P.M."/>
            <person name="Lombard V."/>
            <person name="Natvig D.O."/>
            <person name="Lindquist E."/>
            <person name="Schmutz J."/>
            <person name="Lucas S."/>
            <person name="Harris P."/>
            <person name="Powlowski J."/>
            <person name="Bellemare A."/>
            <person name="Taylor D."/>
            <person name="Butler G."/>
            <person name="de Vries R.P."/>
            <person name="Allijn I.E."/>
            <person name="van den Brink J."/>
            <person name="Ushinsky S."/>
            <person name="Storms R."/>
            <person name="Powell A.J."/>
            <person name="Paulsen I.T."/>
            <person name="Elbourne L.D.H."/>
            <person name="Baker S.E."/>
            <person name="Magnuson J."/>
            <person name="LaBoissiere S."/>
            <person name="Clutterbuck A.J."/>
            <person name="Martinez D."/>
            <person name="Wogulis M."/>
            <person name="de Leon A.L."/>
            <person name="Rey M.W."/>
            <person name="Tsang A."/>
        </authorList>
    </citation>
    <scope>NUCLEOTIDE SEQUENCE [LARGE SCALE GENOMIC DNA]</scope>
    <source>
        <strain evidence="3">ATCC 38088 / NRRL 8126</strain>
    </source>
</reference>
<name>G2QZ12_THETT</name>
<dbReference type="RefSeq" id="XP_003651780.1">
    <property type="nucleotide sequence ID" value="XM_003651732.1"/>
</dbReference>